<protein>
    <recommendedName>
        <fullName evidence="4">Probable glycine dehydrogenase (decarboxylating) subunit 1</fullName>
        <ecNumber evidence="4">1.4.4.2</ecNumber>
    </recommendedName>
    <alternativeName>
        <fullName evidence="4">Glycine cleavage system P-protein subunit 1</fullName>
    </alternativeName>
    <alternativeName>
        <fullName evidence="4">Glycine decarboxylase subunit 1</fullName>
    </alternativeName>
    <alternativeName>
        <fullName evidence="4">Glycine dehydrogenase (aminomethyl-transferring) subunit 1</fullName>
    </alternativeName>
</protein>
<evidence type="ECO:0000256" key="1">
    <source>
        <dbReference type="ARBA" id="ARBA00003788"/>
    </source>
</evidence>
<comment type="catalytic activity">
    <reaction evidence="3 4">
        <text>N(6)-[(R)-lipoyl]-L-lysyl-[glycine-cleavage complex H protein] + glycine + H(+) = N(6)-[(R)-S(8)-aminomethyldihydrolipoyl]-L-lysyl-[glycine-cleavage complex H protein] + CO2</text>
        <dbReference type="Rhea" id="RHEA:24304"/>
        <dbReference type="Rhea" id="RHEA-COMP:10494"/>
        <dbReference type="Rhea" id="RHEA-COMP:10495"/>
        <dbReference type="ChEBI" id="CHEBI:15378"/>
        <dbReference type="ChEBI" id="CHEBI:16526"/>
        <dbReference type="ChEBI" id="CHEBI:57305"/>
        <dbReference type="ChEBI" id="CHEBI:83099"/>
        <dbReference type="ChEBI" id="CHEBI:83143"/>
        <dbReference type="EC" id="1.4.4.2"/>
    </reaction>
</comment>
<comment type="similarity">
    <text evidence="4">Belongs to the GcvP family. N-terminal subunit subfamily.</text>
</comment>
<organism evidence="6 7">
    <name type="scientific">Tichowtungia aerotolerans</name>
    <dbReference type="NCBI Taxonomy" id="2697043"/>
    <lineage>
        <taxon>Bacteria</taxon>
        <taxon>Pseudomonadati</taxon>
        <taxon>Kiritimatiellota</taxon>
        <taxon>Tichowtungiia</taxon>
        <taxon>Tichowtungiales</taxon>
        <taxon>Tichowtungiaceae</taxon>
        <taxon>Tichowtungia</taxon>
    </lineage>
</organism>
<dbReference type="Pfam" id="PF02347">
    <property type="entry name" value="GDC-P"/>
    <property type="match status" value="1"/>
</dbReference>
<reference evidence="6 7" key="1">
    <citation type="submission" date="2020-01" db="EMBL/GenBank/DDBJ databases">
        <title>Ponticoccus aerotolerans gen. nov., sp. nov., an anaerobic bacterium and proposal of Ponticoccusceae fam. nov., Ponticoccusles ord. nov. and Ponticoccuse classis nov. in the phylum Kiritimatiellaeota.</title>
        <authorList>
            <person name="Zhou L.Y."/>
            <person name="Du Z.J."/>
        </authorList>
    </citation>
    <scope>NUCLEOTIDE SEQUENCE [LARGE SCALE GENOMIC DNA]</scope>
    <source>
        <strain evidence="6 7">S-5007</strain>
    </source>
</reference>
<dbReference type="KEGG" id="taer:GT409_11575"/>
<dbReference type="InterPro" id="IPR015424">
    <property type="entry name" value="PyrdxlP-dep_Trfase"/>
</dbReference>
<feature type="domain" description="Glycine cleavage system P-protein N-terminal" evidence="5">
    <location>
        <begin position="7"/>
        <end position="439"/>
    </location>
</feature>
<dbReference type="RefSeq" id="WP_160629239.1">
    <property type="nucleotide sequence ID" value="NZ_CP047593.1"/>
</dbReference>
<dbReference type="GO" id="GO:0019464">
    <property type="term" value="P:glycine decarboxylation via glycine cleavage system"/>
    <property type="evidence" value="ECO:0007669"/>
    <property type="project" value="UniProtKB-UniRule"/>
</dbReference>
<proteinExistence type="inferred from homology"/>
<dbReference type="Gene3D" id="3.40.640.10">
    <property type="entry name" value="Type I PLP-dependent aspartate aminotransferase-like (Major domain)"/>
    <property type="match status" value="1"/>
</dbReference>
<keyword evidence="7" id="KW-1185">Reference proteome</keyword>
<dbReference type="GO" id="GO:0009116">
    <property type="term" value="P:nucleoside metabolic process"/>
    <property type="evidence" value="ECO:0007669"/>
    <property type="project" value="InterPro"/>
</dbReference>
<evidence type="ECO:0000256" key="2">
    <source>
        <dbReference type="ARBA" id="ARBA00023002"/>
    </source>
</evidence>
<comment type="subunit">
    <text evidence="4">The glycine cleavage system is composed of four proteins: P, T, L and H. In this organism, the P 'protein' is a heterodimer of two subunits.</text>
</comment>
<dbReference type="EC" id="1.4.4.2" evidence="4"/>
<dbReference type="GO" id="GO:0004375">
    <property type="term" value="F:glycine dehydrogenase (decarboxylating) activity"/>
    <property type="evidence" value="ECO:0007669"/>
    <property type="project" value="UniProtKB-EC"/>
</dbReference>
<dbReference type="InterPro" id="IPR049315">
    <property type="entry name" value="GDC-P_N"/>
</dbReference>
<evidence type="ECO:0000259" key="5">
    <source>
        <dbReference type="Pfam" id="PF02347"/>
    </source>
</evidence>
<comment type="function">
    <text evidence="1 4">The glycine cleavage system catalyzes the degradation of glycine. The P protein binds the alpha-amino group of glycine through its pyridoxal phosphate cofactor; CO(2) is released and the remaining methylamine moiety is then transferred to the lipoamide cofactor of the H protein.</text>
</comment>
<dbReference type="Proteomes" id="UP000464954">
    <property type="component" value="Chromosome"/>
</dbReference>
<dbReference type="PIRSF" id="PIRSF006815">
    <property type="entry name" value="GcvPA"/>
    <property type="match status" value="1"/>
</dbReference>
<evidence type="ECO:0000313" key="7">
    <source>
        <dbReference type="Proteomes" id="UP000464954"/>
    </source>
</evidence>
<dbReference type="PANTHER" id="PTHR42806">
    <property type="entry name" value="GLYCINE CLEAVAGE SYSTEM P-PROTEIN"/>
    <property type="match status" value="1"/>
</dbReference>
<dbReference type="HAMAP" id="MF_00712">
    <property type="entry name" value="GcvPA"/>
    <property type="match status" value="1"/>
</dbReference>
<evidence type="ECO:0000256" key="4">
    <source>
        <dbReference type="HAMAP-Rule" id="MF_00712"/>
    </source>
</evidence>
<evidence type="ECO:0000313" key="6">
    <source>
        <dbReference type="EMBL" id="QHI70060.1"/>
    </source>
</evidence>
<dbReference type="NCBIfam" id="NF001696">
    <property type="entry name" value="PRK00451.1"/>
    <property type="match status" value="1"/>
</dbReference>
<dbReference type="InterPro" id="IPR020581">
    <property type="entry name" value="GDC_P"/>
</dbReference>
<dbReference type="InterPro" id="IPR015421">
    <property type="entry name" value="PyrdxlP-dep_Trfase_major"/>
</dbReference>
<accession>A0A6P1M652</accession>
<dbReference type="AlphaFoldDB" id="A0A6P1M652"/>
<keyword evidence="2 4" id="KW-0560">Oxidoreductase</keyword>
<gene>
    <name evidence="4" type="primary">gcvPA</name>
    <name evidence="6" type="ORF">GT409_11575</name>
</gene>
<name>A0A6P1M652_9BACT</name>
<dbReference type="PANTHER" id="PTHR42806:SF1">
    <property type="entry name" value="GLYCINE DEHYDROGENASE (DECARBOXYLATING)"/>
    <property type="match status" value="1"/>
</dbReference>
<dbReference type="EMBL" id="CP047593">
    <property type="protein sequence ID" value="QHI70060.1"/>
    <property type="molecule type" value="Genomic_DNA"/>
</dbReference>
<dbReference type="InterPro" id="IPR015422">
    <property type="entry name" value="PyrdxlP-dep_Trfase_small"/>
</dbReference>
<dbReference type="InterPro" id="IPR023010">
    <property type="entry name" value="GcvPA"/>
</dbReference>
<dbReference type="SUPFAM" id="SSF53383">
    <property type="entry name" value="PLP-dependent transferases"/>
    <property type="match status" value="1"/>
</dbReference>
<dbReference type="Gene3D" id="3.90.1150.10">
    <property type="entry name" value="Aspartate Aminotransferase, domain 1"/>
    <property type="match status" value="1"/>
</dbReference>
<evidence type="ECO:0000256" key="3">
    <source>
        <dbReference type="ARBA" id="ARBA00049026"/>
    </source>
</evidence>
<dbReference type="CDD" id="cd00613">
    <property type="entry name" value="GDC-P"/>
    <property type="match status" value="1"/>
</dbReference>
<sequence>MSHTPFVCTSPADEKAMLHAVDAESFDDLFSHIPAEFQTDQFGLSAGLSEMEMMQHLRKIARKNSSDLTNFCGAGFYDHFIPAAVDSLTSRGEFFTAYTPYQPEAAQGTLQAAYEYQTAIARLTGMEVSNASLYDGGTALFEGMMMALRITRRNCVLVDTGVSPIYRTMLRSYTRNLKIDYKEIPLSGGIADRDAFAQHLDDSIGAVLLQNPNFFGCIDDLTGLIEQIHRVKAVAVVSTYPVSLGLLKTPGEMGADIVTGEGQSLGMPLSFGGPYLGFMATRKKLVRNMPGRIVGATQDTQGRRGYVLTLQAREQHIRREKAASNICTNMQLCALRSIVYLSLLGKHGFADVARQCMDRAGYAWTRLKAIDGVEPLFDRPFFNEFALKLPKDASEVVSDLIEEGIAAGFPAGRYYVGMENVLLFAFTEKRTKKEIDILAARLESVL</sequence>